<dbReference type="SMART" id="SM00342">
    <property type="entry name" value="HTH_ARAC"/>
    <property type="match status" value="1"/>
</dbReference>
<gene>
    <name evidence="5" type="ORF">L2672_09275</name>
</gene>
<comment type="caution">
    <text evidence="5">The sequence shown here is derived from an EMBL/GenBank/DDBJ whole genome shotgun (WGS) entry which is preliminary data.</text>
</comment>
<evidence type="ECO:0000256" key="2">
    <source>
        <dbReference type="ARBA" id="ARBA00023125"/>
    </source>
</evidence>
<name>A0A9X1ZNH6_9GAMM</name>
<feature type="domain" description="HTH araC/xylS-type" evidence="4">
    <location>
        <begin position="138"/>
        <end position="236"/>
    </location>
</feature>
<dbReference type="SUPFAM" id="SSF55785">
    <property type="entry name" value="PYP-like sensor domain (PAS domain)"/>
    <property type="match status" value="1"/>
</dbReference>
<dbReference type="GO" id="GO:0043565">
    <property type="term" value="F:sequence-specific DNA binding"/>
    <property type="evidence" value="ECO:0007669"/>
    <property type="project" value="InterPro"/>
</dbReference>
<evidence type="ECO:0000313" key="6">
    <source>
        <dbReference type="Proteomes" id="UP001139333"/>
    </source>
</evidence>
<keyword evidence="3" id="KW-0804">Transcription</keyword>
<dbReference type="InterPro" id="IPR013656">
    <property type="entry name" value="PAS_4"/>
</dbReference>
<dbReference type="Proteomes" id="UP001139333">
    <property type="component" value="Unassembled WGS sequence"/>
</dbReference>
<dbReference type="PRINTS" id="PR00032">
    <property type="entry name" value="HTHARAC"/>
</dbReference>
<dbReference type="Gene3D" id="1.10.10.60">
    <property type="entry name" value="Homeodomain-like"/>
    <property type="match status" value="2"/>
</dbReference>
<dbReference type="RefSeq" id="WP_248995562.1">
    <property type="nucleotide sequence ID" value="NZ_JAKIKP010000005.1"/>
</dbReference>
<keyword evidence="2" id="KW-0238">DNA-binding</keyword>
<dbReference type="PANTHER" id="PTHR43280">
    <property type="entry name" value="ARAC-FAMILY TRANSCRIPTIONAL REGULATOR"/>
    <property type="match status" value="1"/>
</dbReference>
<dbReference type="InterPro" id="IPR009057">
    <property type="entry name" value="Homeodomain-like_sf"/>
</dbReference>
<dbReference type="PROSITE" id="PS00041">
    <property type="entry name" value="HTH_ARAC_FAMILY_1"/>
    <property type="match status" value="1"/>
</dbReference>
<dbReference type="InterPro" id="IPR018060">
    <property type="entry name" value="HTH_AraC"/>
</dbReference>
<dbReference type="Pfam" id="PF08448">
    <property type="entry name" value="PAS_4"/>
    <property type="match status" value="1"/>
</dbReference>
<keyword evidence="6" id="KW-1185">Reference proteome</keyword>
<evidence type="ECO:0000256" key="1">
    <source>
        <dbReference type="ARBA" id="ARBA00023015"/>
    </source>
</evidence>
<dbReference type="EMBL" id="JAKIKP010000005">
    <property type="protein sequence ID" value="MCL1142882.1"/>
    <property type="molecule type" value="Genomic_DNA"/>
</dbReference>
<keyword evidence="1" id="KW-0805">Transcription regulation</keyword>
<dbReference type="InterPro" id="IPR018062">
    <property type="entry name" value="HTH_AraC-typ_CS"/>
</dbReference>
<dbReference type="GO" id="GO:0003700">
    <property type="term" value="F:DNA-binding transcription factor activity"/>
    <property type="evidence" value="ECO:0007669"/>
    <property type="project" value="InterPro"/>
</dbReference>
<dbReference type="SUPFAM" id="SSF46689">
    <property type="entry name" value="Homeodomain-like"/>
    <property type="match status" value="2"/>
</dbReference>
<accession>A0A9X1ZNH6</accession>
<dbReference type="PANTHER" id="PTHR43280:SF28">
    <property type="entry name" value="HTH-TYPE TRANSCRIPTIONAL ACTIVATOR RHAS"/>
    <property type="match status" value="1"/>
</dbReference>
<dbReference type="Pfam" id="PF12833">
    <property type="entry name" value="HTH_18"/>
    <property type="match status" value="1"/>
</dbReference>
<evidence type="ECO:0000313" key="5">
    <source>
        <dbReference type="EMBL" id="MCL1142882.1"/>
    </source>
</evidence>
<protein>
    <submittedName>
        <fullName evidence="5">AraC family transcriptional regulator</fullName>
    </submittedName>
</protein>
<proteinExistence type="predicted"/>
<dbReference type="AlphaFoldDB" id="A0A9X1ZNH6"/>
<dbReference type="InterPro" id="IPR020449">
    <property type="entry name" value="Tscrpt_reg_AraC-type_HTH"/>
</dbReference>
<evidence type="ECO:0000259" key="4">
    <source>
        <dbReference type="PROSITE" id="PS01124"/>
    </source>
</evidence>
<dbReference type="InterPro" id="IPR035965">
    <property type="entry name" value="PAS-like_dom_sf"/>
</dbReference>
<reference evidence="5" key="1">
    <citation type="submission" date="2022-01" db="EMBL/GenBank/DDBJ databases">
        <title>Whole genome-based taxonomy of the Shewanellaceae.</title>
        <authorList>
            <person name="Martin-Rodriguez A.J."/>
        </authorList>
    </citation>
    <scope>NUCLEOTIDE SEQUENCE</scope>
    <source>
        <strain evidence="5">DSM 16422</strain>
    </source>
</reference>
<sequence>MEQVLESISIRKIIKMFDLVSDVVFWIKDDLGQIVFCNDAYIKSVGKHSFSEVVGKHDIDLFPAYIAKKFMLDDQKVLQGHVIVNHLEMNFGYNCPPKWLLTSKRPLKNEQGKIIGSYGVARNVQETVKNLMGVDILKKPIEYINQHYAQDICIKELANASHLSVSALERRFKKHLQKTPKQFLREFRLEKARRMLIETQLPISDIAQNAGFASHSYFSQHFKAMFGELPTHYRVNTVTLLN</sequence>
<dbReference type="Gene3D" id="3.30.450.20">
    <property type="entry name" value="PAS domain"/>
    <property type="match status" value="1"/>
</dbReference>
<organism evidence="5 6">
    <name type="scientific">Shewanella gaetbuli</name>
    <dbReference type="NCBI Taxonomy" id="220752"/>
    <lineage>
        <taxon>Bacteria</taxon>
        <taxon>Pseudomonadati</taxon>
        <taxon>Pseudomonadota</taxon>
        <taxon>Gammaproteobacteria</taxon>
        <taxon>Alteromonadales</taxon>
        <taxon>Shewanellaceae</taxon>
        <taxon>Shewanella</taxon>
    </lineage>
</organism>
<dbReference type="PROSITE" id="PS01124">
    <property type="entry name" value="HTH_ARAC_FAMILY_2"/>
    <property type="match status" value="1"/>
</dbReference>
<evidence type="ECO:0000256" key="3">
    <source>
        <dbReference type="ARBA" id="ARBA00023163"/>
    </source>
</evidence>